<dbReference type="InterPro" id="IPR036881">
    <property type="entry name" value="Glyco_hydro_3_C_sf"/>
</dbReference>
<dbReference type="OrthoDB" id="3187562at2"/>
<feature type="transmembrane region" description="Helical" evidence="3">
    <location>
        <begin position="20"/>
        <end position="38"/>
    </location>
</feature>
<gene>
    <name evidence="5" type="ORF">BLEM_0063</name>
</gene>
<dbReference type="Gene3D" id="3.40.50.1700">
    <property type="entry name" value="Glycoside hydrolase family 3 C-terminal domain"/>
    <property type="match status" value="1"/>
</dbReference>
<dbReference type="PANTHER" id="PTHR42715">
    <property type="entry name" value="BETA-GLUCOSIDASE"/>
    <property type="match status" value="1"/>
</dbReference>
<protein>
    <submittedName>
        <fullName evidence="5">Beta-glucosidase-related glycosidase</fullName>
    </submittedName>
</protein>
<dbReference type="InterPro" id="IPR013783">
    <property type="entry name" value="Ig-like_fold"/>
</dbReference>
<dbReference type="PRINTS" id="PR00133">
    <property type="entry name" value="GLHYDRLASE3"/>
</dbReference>
<dbReference type="GO" id="GO:0008422">
    <property type="term" value="F:beta-glucosidase activity"/>
    <property type="evidence" value="ECO:0007669"/>
    <property type="project" value="TreeGrafter"/>
</dbReference>
<dbReference type="Pfam" id="PF00933">
    <property type="entry name" value="Glyco_hydro_3"/>
    <property type="match status" value="1"/>
</dbReference>
<dbReference type="Gene3D" id="2.60.40.10">
    <property type="entry name" value="Immunoglobulins"/>
    <property type="match status" value="1"/>
</dbReference>
<dbReference type="STRING" id="1603886.GCA_001895165_01162"/>
<dbReference type="GO" id="GO:0009251">
    <property type="term" value="P:glucan catabolic process"/>
    <property type="evidence" value="ECO:0007669"/>
    <property type="project" value="TreeGrafter"/>
</dbReference>
<sequence>MLGINIADVINVIASLRMQLIAIGVTLAIALLVTFIVNKRTVKEQSVRKLVHGETWIAAAVAMIVAVSMMLFGPLSTTLSLLSGGGQLSEETMARANEMAVDIQREGIVMLQNDDDLLPLGAGQVNVFGWASTNPIYGGSGSGSLNDQYDTTSILEGLNEAGVETNTELSQFYTDYRSDRPAMSVFSQDWTLPEPPASTYSDDLLSNARDFSDTAVVVLARPGGEGADLPHRMGDIAQTGPGEETDSGEGDANAVAGQMGGDVVYHNNSDDYQDFADDQGYLTLSQSEADMIDLVTENFDNVVLVYNGANDFELDFVNDYPQIKSVLWCPSAGQTGFAALGEVLSGATNPSGHSTDTFVRDFSLTPWYNNIGNFTYDNMDEFNATSFTGTSTPSFVNYVEGIYVGYRYYETAAEEGAIDYDAVVQYPFGYGLSYTTFEQEMGEVNYASDGTISFDVTVTNTGDVAGKDAVEVFYNPPYTNGGIEKASANLIDFAKTDELEPGESQTISVEFNDEDMASYDYQNARAYVLESGDYGISIRSDSHTIIEEQTVTVPETIVYSGEGHRSSDQTEVTNVFDDAAGDVTYLSRADHFANYDEATAAPSTYSMPEEYKATFINASNYENENDDSDEMPTTGADNGIDLYELYGKDYDDPMWDDLLDQLTFDDMDTLIATTGYNNAAISKINKPQQSDVDGPAALNNNFTGVGSIGLPASVVVANTFNPELATEYGEIIGDMAHEINVTGWYAPAMNIHRSAYAGRNFEYFSEDPLLSGVMAANENAGAASKGVYGFIKHFALNDQETNRNSMICTWADEQTIREIYLKPFEMAVKDGEATAVMSSYNYIGTRYAGAHPGLLNTVLRDEWGFRGFVETDYFGGLGYQVADQIIRNGGDAMLATTDTTNHITDHSATSLIAMRAATHNILYTAVNSWIYEDGQPEVTTPTWQYIYYAAVGVLGVLLVAAEVVAIRRFLKRRQATVTVSVE</sequence>
<keyword evidence="3" id="KW-0472">Membrane</keyword>
<dbReference type="InterPro" id="IPR017853">
    <property type="entry name" value="GH"/>
</dbReference>
<dbReference type="InterPro" id="IPR050288">
    <property type="entry name" value="Cellulose_deg_GH3"/>
</dbReference>
<evidence type="ECO:0000259" key="4">
    <source>
        <dbReference type="SMART" id="SM01217"/>
    </source>
</evidence>
<dbReference type="SUPFAM" id="SSF52279">
    <property type="entry name" value="Beta-D-glucan exohydrolase, C-terminal domain"/>
    <property type="match status" value="1"/>
</dbReference>
<accession>A0A261FW04</accession>
<dbReference type="AlphaFoldDB" id="A0A261FW04"/>
<dbReference type="PANTHER" id="PTHR42715:SF10">
    <property type="entry name" value="BETA-GLUCOSIDASE"/>
    <property type="match status" value="1"/>
</dbReference>
<dbReference type="EMBL" id="MWWX01000001">
    <property type="protein sequence ID" value="OZG63360.1"/>
    <property type="molecule type" value="Genomic_DNA"/>
</dbReference>
<dbReference type="InterPro" id="IPR026891">
    <property type="entry name" value="Fn3-like"/>
</dbReference>
<evidence type="ECO:0000313" key="5">
    <source>
        <dbReference type="EMBL" id="OZG63360.1"/>
    </source>
</evidence>
<dbReference type="Pfam" id="PF01915">
    <property type="entry name" value="Glyco_hydro_3_C"/>
    <property type="match status" value="1"/>
</dbReference>
<keyword evidence="3" id="KW-0812">Transmembrane</keyword>
<dbReference type="InterPro" id="IPR002772">
    <property type="entry name" value="Glyco_hydro_3_C"/>
</dbReference>
<organism evidence="5 6">
    <name type="scientific">Bifidobacterium lemurum</name>
    <dbReference type="NCBI Taxonomy" id="1603886"/>
    <lineage>
        <taxon>Bacteria</taxon>
        <taxon>Bacillati</taxon>
        <taxon>Actinomycetota</taxon>
        <taxon>Actinomycetes</taxon>
        <taxon>Bifidobacteriales</taxon>
        <taxon>Bifidobacteriaceae</taxon>
        <taxon>Bifidobacterium</taxon>
    </lineage>
</organism>
<keyword evidence="2" id="KW-0378">Hydrolase</keyword>
<evidence type="ECO:0000256" key="1">
    <source>
        <dbReference type="ARBA" id="ARBA00005336"/>
    </source>
</evidence>
<dbReference type="InterPro" id="IPR001764">
    <property type="entry name" value="Glyco_hydro_3_N"/>
</dbReference>
<evidence type="ECO:0000313" key="6">
    <source>
        <dbReference type="Proteomes" id="UP000216352"/>
    </source>
</evidence>
<feature type="domain" description="Fibronectin type III-like" evidence="4">
    <location>
        <begin position="468"/>
        <end position="542"/>
    </location>
</feature>
<dbReference type="RefSeq" id="WP_072725446.1">
    <property type="nucleotide sequence ID" value="NZ_BDIS01000015.1"/>
</dbReference>
<feature type="transmembrane region" description="Helical" evidence="3">
    <location>
        <begin position="945"/>
        <end position="966"/>
    </location>
</feature>
<dbReference type="Gene3D" id="3.20.20.300">
    <property type="entry name" value="Glycoside hydrolase, family 3, N-terminal domain"/>
    <property type="match status" value="1"/>
</dbReference>
<dbReference type="Proteomes" id="UP000216352">
    <property type="component" value="Unassembled WGS sequence"/>
</dbReference>
<comment type="caution">
    <text evidence="5">The sequence shown here is derived from an EMBL/GenBank/DDBJ whole genome shotgun (WGS) entry which is preliminary data.</text>
</comment>
<keyword evidence="5" id="KW-0326">Glycosidase</keyword>
<feature type="transmembrane region" description="Helical" evidence="3">
    <location>
        <begin position="50"/>
        <end position="72"/>
    </location>
</feature>
<reference evidence="5 6" key="1">
    <citation type="journal article" date="2017" name="BMC Genomics">
        <title>Comparative genomic and phylogenomic analyses of the Bifidobacteriaceae family.</title>
        <authorList>
            <person name="Lugli G.A."/>
            <person name="Milani C."/>
            <person name="Turroni F."/>
            <person name="Duranti S."/>
            <person name="Mancabelli L."/>
            <person name="Mangifesta M."/>
            <person name="Ferrario C."/>
            <person name="Modesto M."/>
            <person name="Mattarelli P."/>
            <person name="Jiri K."/>
            <person name="van Sinderen D."/>
            <person name="Ventura M."/>
        </authorList>
    </citation>
    <scope>NUCLEOTIDE SEQUENCE [LARGE SCALE GENOMIC DNA]</scope>
    <source>
        <strain evidence="5 6">DSM 28807</strain>
    </source>
</reference>
<proteinExistence type="inferred from homology"/>
<name>A0A261FW04_9BIFI</name>
<comment type="similarity">
    <text evidence="1">Belongs to the glycosyl hydrolase 3 family.</text>
</comment>
<dbReference type="SUPFAM" id="SSF51445">
    <property type="entry name" value="(Trans)glycosidases"/>
    <property type="match status" value="1"/>
</dbReference>
<evidence type="ECO:0000256" key="3">
    <source>
        <dbReference type="SAM" id="Phobius"/>
    </source>
</evidence>
<keyword evidence="3" id="KW-1133">Transmembrane helix</keyword>
<evidence type="ECO:0000256" key="2">
    <source>
        <dbReference type="ARBA" id="ARBA00022801"/>
    </source>
</evidence>
<dbReference type="InterPro" id="IPR036962">
    <property type="entry name" value="Glyco_hydro_3_N_sf"/>
</dbReference>
<dbReference type="SMART" id="SM01217">
    <property type="entry name" value="Fn3_like"/>
    <property type="match status" value="1"/>
</dbReference>
<dbReference type="Pfam" id="PF14310">
    <property type="entry name" value="Fn3-like"/>
    <property type="match status" value="1"/>
</dbReference>
<keyword evidence="6" id="KW-1185">Reference proteome</keyword>